<dbReference type="Proteomes" id="UP000642488">
    <property type="component" value="Unassembled WGS sequence"/>
</dbReference>
<dbReference type="AlphaFoldDB" id="A0A934M903"/>
<accession>A0A934M903</accession>
<protein>
    <submittedName>
        <fullName evidence="1">Uncharacterized protein</fullName>
    </submittedName>
</protein>
<evidence type="ECO:0000313" key="2">
    <source>
        <dbReference type="Proteomes" id="UP000642488"/>
    </source>
</evidence>
<keyword evidence="2" id="KW-1185">Reference proteome</keyword>
<dbReference type="EMBL" id="JAEKPD010000002">
    <property type="protein sequence ID" value="MBJ3761987.1"/>
    <property type="molecule type" value="Genomic_DNA"/>
</dbReference>
<comment type="caution">
    <text evidence="1">The sequence shown here is derived from an EMBL/GenBank/DDBJ whole genome shotgun (WGS) entry which is preliminary data.</text>
</comment>
<evidence type="ECO:0000313" key="1">
    <source>
        <dbReference type="EMBL" id="MBJ3761987.1"/>
    </source>
</evidence>
<sequence length="529" mass="55782">MRTATKAALLLGFLVLGGVYLSSRFAPAAGPGAQAFKTCRAAMTSQCLLDLGVEVAMIRAVAPTYSPAVQGLVETGRIDDAADILSRIWAAEGIAPDAIPAKIDRYLASHRIAAAIRSGLSVAAAVVQTPGVWTGRQIETAAIYLRQSSVGGALTPDQAADFAAVLSAFGGETPRARASNLVAAAEMMAEAGDRDGALAYLDRLREAAGATEQGTNDALARLLGPELLLRYFPTDRPYGKAPKYLQSARVTHDAPRAEAWLDRAFTIYATDGPWPDSSHLLRVVRQAAALGYDDRAFDLARRMDRLARTNGGPFPVFPHIHAAEALQAAGAPEPEIRDSIGLALADFPESGNTAVGFGLVGGVYTWGGSGIGRQAHYDLARILIALGDLNAATGLMEGIDAPYQAWQDALPEDVPLAALPVLLAAAEQALDPEQHLRLRALVASRFARNAPDAAQRDWIIATVEDVLARDTMGTREGRAAYGLVILTANSLERPDLAARAARRLGNGALSNRDYSDLLEAGVALAKVGP</sequence>
<reference evidence="1" key="1">
    <citation type="submission" date="2020-12" db="EMBL/GenBank/DDBJ databases">
        <title>Bacterial taxonomy.</title>
        <authorList>
            <person name="Pan X."/>
        </authorList>
    </citation>
    <scope>NUCLEOTIDE SEQUENCE</scope>
    <source>
        <strain evidence="1">KCTC 52957</strain>
    </source>
</reference>
<gene>
    <name evidence="1" type="ORF">ILP92_04400</name>
</gene>
<dbReference type="RefSeq" id="WP_198915148.1">
    <property type="nucleotide sequence ID" value="NZ_JAEKPD010000002.1"/>
</dbReference>
<proteinExistence type="predicted"/>
<name>A0A934M903_9RHOB</name>
<organism evidence="1 2">
    <name type="scientific">Palleronia pontilimi</name>
    <dbReference type="NCBI Taxonomy" id="1964209"/>
    <lineage>
        <taxon>Bacteria</taxon>
        <taxon>Pseudomonadati</taxon>
        <taxon>Pseudomonadota</taxon>
        <taxon>Alphaproteobacteria</taxon>
        <taxon>Rhodobacterales</taxon>
        <taxon>Roseobacteraceae</taxon>
        <taxon>Palleronia</taxon>
    </lineage>
</organism>